<geneLocation type="plasmid" evidence="5 6">
    <name>p4</name>
</geneLocation>
<keyword evidence="5" id="KW-0614">Plasmid</keyword>
<evidence type="ECO:0000259" key="4">
    <source>
        <dbReference type="Pfam" id="PF00535"/>
    </source>
</evidence>
<gene>
    <name evidence="5" type="ORF">KM031_21375</name>
</gene>
<dbReference type="InterPro" id="IPR001173">
    <property type="entry name" value="Glyco_trans_2-like"/>
</dbReference>
<evidence type="ECO:0000313" key="6">
    <source>
        <dbReference type="Proteomes" id="UP000679352"/>
    </source>
</evidence>
<protein>
    <submittedName>
        <fullName evidence="5">Glycosyltransferase</fullName>
        <ecNumber evidence="5">2.4.-.-</ecNumber>
    </submittedName>
</protein>
<dbReference type="SUPFAM" id="SSF53448">
    <property type="entry name" value="Nucleotide-diphospho-sugar transferases"/>
    <property type="match status" value="1"/>
</dbReference>
<feature type="domain" description="Glycosyltransferase 2-like" evidence="4">
    <location>
        <begin position="212"/>
        <end position="323"/>
    </location>
</feature>
<dbReference type="GO" id="GO:0016757">
    <property type="term" value="F:glycosyltransferase activity"/>
    <property type="evidence" value="ECO:0007669"/>
    <property type="project" value="UniProtKB-KW"/>
</dbReference>
<dbReference type="RefSeq" id="WP_215507286.1">
    <property type="nucleotide sequence ID" value="NZ_CP076365.1"/>
</dbReference>
<evidence type="ECO:0000256" key="3">
    <source>
        <dbReference type="ARBA" id="ARBA00022679"/>
    </source>
</evidence>
<dbReference type="InterPro" id="IPR029044">
    <property type="entry name" value="Nucleotide-diphossugar_trans"/>
</dbReference>
<dbReference type="Proteomes" id="UP000679352">
    <property type="component" value="Plasmid p4"/>
</dbReference>
<keyword evidence="3 5" id="KW-0808">Transferase</keyword>
<dbReference type="EC" id="2.4.-.-" evidence="5"/>
<dbReference type="AlphaFoldDB" id="A0A975PBL7"/>
<evidence type="ECO:0000313" key="5">
    <source>
        <dbReference type="EMBL" id="QWK92982.1"/>
    </source>
</evidence>
<accession>A0A975PBL7</accession>
<evidence type="ECO:0000256" key="1">
    <source>
        <dbReference type="ARBA" id="ARBA00006739"/>
    </source>
</evidence>
<organism evidence="5 6">
    <name type="scientific">Gemmobacter fulvus</name>
    <dbReference type="NCBI Taxonomy" id="2840474"/>
    <lineage>
        <taxon>Bacteria</taxon>
        <taxon>Pseudomonadati</taxon>
        <taxon>Pseudomonadota</taxon>
        <taxon>Alphaproteobacteria</taxon>
        <taxon>Rhodobacterales</taxon>
        <taxon>Paracoccaceae</taxon>
        <taxon>Gemmobacter</taxon>
    </lineage>
</organism>
<proteinExistence type="inferred from homology"/>
<comment type="similarity">
    <text evidence="1">Belongs to the glycosyltransferase 2 family.</text>
</comment>
<dbReference type="EMBL" id="CP076365">
    <property type="protein sequence ID" value="QWK92982.1"/>
    <property type="molecule type" value="Genomic_DNA"/>
</dbReference>
<evidence type="ECO:0000256" key="2">
    <source>
        <dbReference type="ARBA" id="ARBA00022676"/>
    </source>
</evidence>
<reference evidence="5" key="1">
    <citation type="submission" date="2021-06" db="EMBL/GenBank/DDBJ databases">
        <authorList>
            <person name="Lee C.-S."/>
            <person name="Jin L."/>
        </authorList>
    </citation>
    <scope>NUCLEOTIDE SEQUENCE</scope>
    <source>
        <strain evidence="5">Con5</strain>
        <plasmid evidence="5">p4</plasmid>
    </source>
</reference>
<sequence length="608" mass="64923">MSKTSGQLSPFQTVDRLVALQTALHDSAASSAFIERAMLLQSLGYVGLARIDARHAHRLDPSSPDAMVLFCSLGAARDDPSDTHDIATALLNSPFASSAERRLALVALDPKRMPLLLHQNLALNVRLTLLQRQGDSIALEGIGPDDRVEALGQAGRHGIVALDCHVARPATGSRHLTVLSDGGTAQLINIDAPASPQPLPAPKGRARARLWIVIPLKDGGTILARCLQSVLDNLHRLRGARLILVDDGSELPETQRLLADCAQHPGVSVTRTPETLGFTGAVNHGLRQIGSGPVLLLNSDTWLPRQTLPRLLAHLRAPEVGTVTPLSNNAGSVCLLGPGKAALMPDPAICDRLAAAASRHNRGLTIDLPSGNGFAMLISEPCLRAIGPLSGLYDSGYYEEVDFCLRATLRGWRHVAATDCFVGHAGSVTYGGEKHRLATANYRRLVQRFPEYPALYKRFAALDPLAAPRARLLTATAADWTPEARTDTPPHPGNGRMTLPLPPQGPLVLPLQGEVPSTLRRHRFRLLRLAPTKVLHACGLRLEPGHDLIAEYDAATGLLLIRLGPTGKPLADFACTGASASDLADLETTLLEILARRAEAGGKHAVPV</sequence>
<dbReference type="PANTHER" id="PTHR43179:SF12">
    <property type="entry name" value="GALACTOFURANOSYLTRANSFERASE GLFT2"/>
    <property type="match status" value="1"/>
</dbReference>
<name>A0A975PBL7_9RHOB</name>
<dbReference type="Pfam" id="PF00535">
    <property type="entry name" value="Glycos_transf_2"/>
    <property type="match status" value="1"/>
</dbReference>
<dbReference type="KEGG" id="gfu:KM031_21375"/>
<keyword evidence="6" id="KW-1185">Reference proteome</keyword>
<keyword evidence="2 5" id="KW-0328">Glycosyltransferase</keyword>
<dbReference type="Gene3D" id="3.90.550.10">
    <property type="entry name" value="Spore Coat Polysaccharide Biosynthesis Protein SpsA, Chain A"/>
    <property type="match status" value="1"/>
</dbReference>
<dbReference type="PANTHER" id="PTHR43179">
    <property type="entry name" value="RHAMNOSYLTRANSFERASE WBBL"/>
    <property type="match status" value="1"/>
</dbReference>